<evidence type="ECO:0000313" key="4">
    <source>
        <dbReference type="EMBL" id="ODN41350.1"/>
    </source>
</evidence>
<feature type="region of interest" description="Disordered" evidence="1">
    <location>
        <begin position="658"/>
        <end position="695"/>
    </location>
</feature>
<gene>
    <name evidence="4" type="ORF">BGC07_16395</name>
</gene>
<feature type="domain" description="TraG N-terminal Proteobacteria" evidence="3">
    <location>
        <begin position="6"/>
        <end position="459"/>
    </location>
</feature>
<evidence type="ECO:0000256" key="1">
    <source>
        <dbReference type="SAM" id="MobiDB-lite"/>
    </source>
</evidence>
<dbReference type="InterPro" id="IPR012931">
    <property type="entry name" value="TraG_N_Proteobacteria"/>
</dbReference>
<feature type="region of interest" description="Disordered" evidence="1">
    <location>
        <begin position="791"/>
        <end position="810"/>
    </location>
</feature>
<dbReference type="Proteomes" id="UP000094329">
    <property type="component" value="Unassembled WGS sequence"/>
</dbReference>
<keyword evidence="2" id="KW-0472">Membrane</keyword>
<protein>
    <recommendedName>
        <fullName evidence="3">TraG N-terminal Proteobacteria domain-containing protein</fullName>
    </recommendedName>
</protein>
<dbReference type="Pfam" id="PF07916">
    <property type="entry name" value="TraG_N"/>
    <property type="match status" value="1"/>
</dbReference>
<name>A0ABX3A1M4_9GAMM</name>
<proteinExistence type="predicted"/>
<comment type="caution">
    <text evidence="4">The sequence shown here is derived from an EMBL/GenBank/DDBJ whole genome shotgun (WGS) entry which is preliminary data.</text>
</comment>
<accession>A0ABX3A1M4</accession>
<evidence type="ECO:0000259" key="3">
    <source>
        <dbReference type="Pfam" id="PF07916"/>
    </source>
</evidence>
<evidence type="ECO:0000313" key="5">
    <source>
        <dbReference type="Proteomes" id="UP000094329"/>
    </source>
</evidence>
<feature type="compositionally biased region" description="Polar residues" evidence="1">
    <location>
        <begin position="671"/>
        <end position="695"/>
    </location>
</feature>
<evidence type="ECO:0000256" key="2">
    <source>
        <dbReference type="SAM" id="Phobius"/>
    </source>
</evidence>
<keyword evidence="5" id="KW-1185">Reference proteome</keyword>
<organism evidence="4 5">
    <name type="scientific">Piscirickettsia litoralis</name>
    <dbReference type="NCBI Taxonomy" id="1891921"/>
    <lineage>
        <taxon>Bacteria</taxon>
        <taxon>Pseudomonadati</taxon>
        <taxon>Pseudomonadota</taxon>
        <taxon>Gammaproteobacteria</taxon>
        <taxon>Thiotrichales</taxon>
        <taxon>Piscirickettsiaceae</taxon>
        <taxon>Piscirickettsia</taxon>
    </lineage>
</organism>
<keyword evidence="2" id="KW-1133">Transmembrane helix</keyword>
<dbReference type="RefSeq" id="WP_069314143.1">
    <property type="nucleotide sequence ID" value="NZ_MDTU01000003.1"/>
</dbReference>
<dbReference type="EMBL" id="MDTU01000003">
    <property type="protein sequence ID" value="ODN41350.1"/>
    <property type="molecule type" value="Genomic_DNA"/>
</dbReference>
<sequence length="1121" mass="121525">MAIEFTVYSIGNVNFLAEVMGAVKMLTGNGEFKKIMMIGFLLSALFTGIQAIANGGKFDFPQLVLGWVLYSCAFWPTATVHIESTYNGAARSVDNMPVGIAAPASIISSIGYKITELFETAYSRPTSITQNTFAAPLSILVDVRRMMTSPQIIMAMNTAISSKGGSDIERSWKNYISECTLNKVDLGQDTLQHMYSETALQAAHYDSYNLGTRLYLDPNGKPQDVTCEQAYKMLTSGNASITRLMNDTNVKGALASVVHDPNAFNTLDEALNTMTSGAQSAQQFMLDSFIDLMWGPAAIKRYQDFQGFNQAEMLHQSLMQRDTQWAAQSNLFVSAMQPLMTFFEGLSYAITPFVAFMLVFGMAGLQFAKRYVQTLIWIQLWMPIMSIINLFLVMVSSGEMSSIPVLTSMSGLSSMDSILSHWISVGGLLISATPAISLSLVYGGSVAATNLSGKISAGDTINEKIMTPDLMQPQAANIPDVAYHQNRYSGPSLSGAPTASLDMSKSFGESVSRAQTQSAQATESFGQQLSRGFQSAYQHNNASAFSERVGKTISGSHSHSAGVANSITDSVMKQFSINKSHRNEVAGAVALDLSGSAGANLFKAIGAKASIHGSGSKSSTDTANQMAQFVNAKGKDLGFSQKDSAELLQNIAHGTVQDKSDSFSKSMGSSEAKSLQRSAQKVNSKTDALSRAKTQQSQYGSSFKVDLDQAAGWVQSQGKQYELGESYRALVGSGDVQEDDKRNAMATFAPYYTSQSQLQNMAEMRAMSYSPKGREALQNILFGGSKSLEVDTSKPQQELKGIKPSKDLSEAENIKGNVEDNLNKPINGDAVKEQYGKWESGVENSWKSQRAEAAKERLKENAPQLLRKSYETPSLASRLLSSDDKTRAGHNSIANKHNAERDALFAGFHGNKQAFDKLMTDAQSPEKRTAMMEQIKNDDQAFTEKYGVIGSIGKGVENAGRTIAGAALSGYDYAEKFITGHHSDLGKATQGMSWQEKGAFLTAAATTVNKAGGEAVQQFWSQNEGEYKGTIAQMAQNEYGLTKDQSTIFAENYSSNPNQANINTAMNNMKKDYDNKDFLPNNTAESLKKVISDSSKMGDQAGAWLAGVSTFNSDYNDTKEH</sequence>
<feature type="transmembrane region" description="Helical" evidence="2">
    <location>
        <begin position="346"/>
        <end position="368"/>
    </location>
</feature>
<feature type="transmembrane region" description="Helical" evidence="2">
    <location>
        <begin position="374"/>
        <end position="397"/>
    </location>
</feature>
<feature type="compositionally biased region" description="Basic and acidic residues" evidence="1">
    <location>
        <begin position="800"/>
        <end position="810"/>
    </location>
</feature>
<keyword evidence="2" id="KW-0812">Transmembrane</keyword>
<reference evidence="4 5" key="1">
    <citation type="submission" date="2016-08" db="EMBL/GenBank/DDBJ databases">
        <title>Draft genome sequence of Candidatus Piscirickettsia litoralis, from seawater.</title>
        <authorList>
            <person name="Wan X."/>
            <person name="Lee A.J."/>
            <person name="Hou S."/>
            <person name="Donachie S.P."/>
        </authorList>
    </citation>
    <scope>NUCLEOTIDE SEQUENCE [LARGE SCALE GENOMIC DNA]</scope>
    <source>
        <strain evidence="4 5">Y2</strain>
    </source>
</reference>